<organism evidence="2 3">
    <name type="scientific">Labeo rohita</name>
    <name type="common">Indian major carp</name>
    <name type="synonym">Cyprinus rohita</name>
    <dbReference type="NCBI Taxonomy" id="84645"/>
    <lineage>
        <taxon>Eukaryota</taxon>
        <taxon>Metazoa</taxon>
        <taxon>Chordata</taxon>
        <taxon>Craniata</taxon>
        <taxon>Vertebrata</taxon>
        <taxon>Euteleostomi</taxon>
        <taxon>Actinopterygii</taxon>
        <taxon>Neopterygii</taxon>
        <taxon>Teleostei</taxon>
        <taxon>Ostariophysi</taxon>
        <taxon>Cypriniformes</taxon>
        <taxon>Cyprinidae</taxon>
        <taxon>Labeoninae</taxon>
        <taxon>Labeonini</taxon>
        <taxon>Labeo</taxon>
    </lineage>
</organism>
<keyword evidence="1" id="KW-0175">Coiled coil</keyword>
<comment type="caution">
    <text evidence="2">The sequence shown here is derived from an EMBL/GenBank/DDBJ whole genome shotgun (WGS) entry which is preliminary data.</text>
</comment>
<evidence type="ECO:0000313" key="2">
    <source>
        <dbReference type="EMBL" id="RXN08789.1"/>
    </source>
</evidence>
<accession>A0A498LK94</accession>
<reference evidence="2 3" key="1">
    <citation type="submission" date="2018-03" db="EMBL/GenBank/DDBJ databases">
        <title>Draft genome sequence of Rohu Carp (Labeo rohita).</title>
        <authorList>
            <person name="Das P."/>
            <person name="Kushwaha B."/>
            <person name="Joshi C.G."/>
            <person name="Kumar D."/>
            <person name="Nagpure N.S."/>
            <person name="Sahoo L."/>
            <person name="Das S.P."/>
            <person name="Bit A."/>
            <person name="Patnaik S."/>
            <person name="Meher P.K."/>
            <person name="Jayasankar P."/>
            <person name="Koringa P.G."/>
            <person name="Patel N.V."/>
            <person name="Hinsu A.T."/>
            <person name="Kumar R."/>
            <person name="Pandey M."/>
            <person name="Agarwal S."/>
            <person name="Srivastava S."/>
            <person name="Singh M."/>
            <person name="Iquebal M.A."/>
            <person name="Jaiswal S."/>
            <person name="Angadi U.B."/>
            <person name="Kumar N."/>
            <person name="Raza M."/>
            <person name="Shah T.M."/>
            <person name="Rai A."/>
            <person name="Jena J.K."/>
        </authorList>
    </citation>
    <scope>NUCLEOTIDE SEQUENCE [LARGE SCALE GENOMIC DNA]</scope>
    <source>
        <strain evidence="2">DASCIFA01</strain>
        <tissue evidence="2">Testis</tissue>
    </source>
</reference>
<evidence type="ECO:0000256" key="1">
    <source>
        <dbReference type="SAM" id="Coils"/>
    </source>
</evidence>
<dbReference type="EMBL" id="QBIY01013297">
    <property type="protein sequence ID" value="RXN08789.1"/>
    <property type="molecule type" value="Genomic_DNA"/>
</dbReference>
<evidence type="ECO:0000313" key="3">
    <source>
        <dbReference type="Proteomes" id="UP000290572"/>
    </source>
</evidence>
<dbReference type="Proteomes" id="UP000290572">
    <property type="component" value="Unassembled WGS sequence"/>
</dbReference>
<name>A0A498LK94_LABRO</name>
<proteinExistence type="predicted"/>
<feature type="coiled-coil region" evidence="1">
    <location>
        <begin position="9"/>
        <end position="36"/>
    </location>
</feature>
<protein>
    <submittedName>
        <fullName evidence="2">X-linked interleukin-1 receptor accessory-like 2</fullName>
    </submittedName>
</protein>
<dbReference type="AlphaFoldDB" id="A0A498LK94"/>
<sequence>MPPDLMDEVKQLKNLVKEKGKKIKGLERRINELEQYTRMEGLIISGLETKHQTYASTVAGGKEGEDAPPEELQTLEKQVIKFFENIKKYVLKMEETQCQESSNIVTQKLQWLMAEKEKEHWSAEGETI</sequence>
<gene>
    <name evidence="2" type="ORF">ROHU_011328</name>
</gene>
<keyword evidence="2" id="KW-0675">Receptor</keyword>
<keyword evidence="3" id="KW-1185">Reference proteome</keyword>